<dbReference type="EMBL" id="FWWY01000001">
    <property type="protein sequence ID" value="SMC02708.1"/>
    <property type="molecule type" value="Genomic_DNA"/>
</dbReference>
<dbReference type="GO" id="GO:0035435">
    <property type="term" value="P:phosphate ion transmembrane transport"/>
    <property type="evidence" value="ECO:0007669"/>
    <property type="project" value="InterPro"/>
</dbReference>
<dbReference type="RefSeq" id="WP_084660864.1">
    <property type="nucleotide sequence ID" value="NZ_FWWY01000001.1"/>
</dbReference>
<dbReference type="InterPro" id="IPR003593">
    <property type="entry name" value="AAA+_ATPase"/>
</dbReference>
<dbReference type="Pfam" id="PF00005">
    <property type="entry name" value="ABC_tran"/>
    <property type="match status" value="1"/>
</dbReference>
<dbReference type="OrthoDB" id="9804199at2"/>
<evidence type="ECO:0000256" key="3">
    <source>
        <dbReference type="ARBA" id="ARBA00022840"/>
    </source>
</evidence>
<dbReference type="NCBIfam" id="TIGR00972">
    <property type="entry name" value="3a0107s01c2"/>
    <property type="match status" value="1"/>
</dbReference>
<dbReference type="CDD" id="cd03260">
    <property type="entry name" value="ABC_PstB_phosphate_transporter"/>
    <property type="match status" value="1"/>
</dbReference>
<name>A0A1W1W8T3_SULTA</name>
<keyword evidence="1" id="KW-0813">Transport</keyword>
<dbReference type="InterPro" id="IPR017871">
    <property type="entry name" value="ABC_transporter-like_CS"/>
</dbReference>
<evidence type="ECO:0000256" key="1">
    <source>
        <dbReference type="ARBA" id="ARBA00022448"/>
    </source>
</evidence>
<dbReference type="InterPro" id="IPR027417">
    <property type="entry name" value="P-loop_NTPase"/>
</dbReference>
<dbReference type="GO" id="GO:0005524">
    <property type="term" value="F:ATP binding"/>
    <property type="evidence" value="ECO:0007669"/>
    <property type="project" value="UniProtKB-KW"/>
</dbReference>
<dbReference type="STRING" id="28034.BFX07_05210"/>
<dbReference type="Gene3D" id="3.40.50.300">
    <property type="entry name" value="P-loop containing nucleotide triphosphate hydrolases"/>
    <property type="match status" value="1"/>
</dbReference>
<sequence>MGNVGERSVPDIEVHHLSVWYGHTPALKNINLRVDAGQVLAIIGPSGCGKSTFLRVLNRMIERLALVRVEGSVRIGRFDVLDDHVDVTHLRRTVGMVFQHPNPFPMTIFDNVAYGPRIFGIKSSTQLRKTVEDSLKRAALWDEVRGKLRRSAGTLSGGQQQRLCIARALAVDPQVLLLDEPTASLDPVSSAKIEELIVQLKSQYTMIIVTHNLQQAARVSDVVAFFEQGQLIEMGYTQDIFTAPREKRTEEFLTGRFD</sequence>
<organism evidence="5 6">
    <name type="scientific">Sulfobacillus thermosulfidooxidans (strain DSM 9293 / VKM B-1269 / AT-1)</name>
    <dbReference type="NCBI Taxonomy" id="929705"/>
    <lineage>
        <taxon>Bacteria</taxon>
        <taxon>Bacillati</taxon>
        <taxon>Bacillota</taxon>
        <taxon>Clostridia</taxon>
        <taxon>Eubacteriales</taxon>
        <taxon>Clostridiales Family XVII. Incertae Sedis</taxon>
        <taxon>Sulfobacillus</taxon>
    </lineage>
</organism>
<keyword evidence="6" id="KW-1185">Reference proteome</keyword>
<dbReference type="PROSITE" id="PS00211">
    <property type="entry name" value="ABC_TRANSPORTER_1"/>
    <property type="match status" value="1"/>
</dbReference>
<gene>
    <name evidence="5" type="ORF">SAMN00768000_0723</name>
</gene>
<dbReference type="PROSITE" id="PS50893">
    <property type="entry name" value="ABC_TRANSPORTER_2"/>
    <property type="match status" value="1"/>
</dbReference>
<dbReference type="InterPro" id="IPR003439">
    <property type="entry name" value="ABC_transporter-like_ATP-bd"/>
</dbReference>
<reference evidence="6" key="1">
    <citation type="submission" date="2017-04" db="EMBL/GenBank/DDBJ databases">
        <authorList>
            <person name="Varghese N."/>
            <person name="Submissions S."/>
        </authorList>
    </citation>
    <scope>NUCLEOTIDE SEQUENCE [LARGE SCALE GENOMIC DNA]</scope>
    <source>
        <strain evidence="6">DSM 9293</strain>
    </source>
</reference>
<dbReference type="GO" id="GO:0016887">
    <property type="term" value="F:ATP hydrolysis activity"/>
    <property type="evidence" value="ECO:0007669"/>
    <property type="project" value="InterPro"/>
</dbReference>
<evidence type="ECO:0000256" key="2">
    <source>
        <dbReference type="ARBA" id="ARBA00022741"/>
    </source>
</evidence>
<dbReference type="GO" id="GO:0005315">
    <property type="term" value="F:phosphate transmembrane transporter activity"/>
    <property type="evidence" value="ECO:0007669"/>
    <property type="project" value="InterPro"/>
</dbReference>
<dbReference type="PANTHER" id="PTHR43423:SF1">
    <property type="entry name" value="ABC TRANSPORTER I FAMILY MEMBER 17"/>
    <property type="match status" value="1"/>
</dbReference>
<evidence type="ECO:0000259" key="4">
    <source>
        <dbReference type="PROSITE" id="PS50893"/>
    </source>
</evidence>
<dbReference type="AlphaFoldDB" id="A0A1W1W8T3"/>
<dbReference type="SMART" id="SM00382">
    <property type="entry name" value="AAA"/>
    <property type="match status" value="1"/>
</dbReference>
<feature type="domain" description="ABC transporter" evidence="4">
    <location>
        <begin position="12"/>
        <end position="253"/>
    </location>
</feature>
<dbReference type="Proteomes" id="UP000192660">
    <property type="component" value="Unassembled WGS sequence"/>
</dbReference>
<protein>
    <submittedName>
        <fullName evidence="5">Phosphate ABC transporter ATP-binding protein, PhoT family</fullName>
    </submittedName>
</protein>
<keyword evidence="2" id="KW-0547">Nucleotide-binding</keyword>
<dbReference type="InterPro" id="IPR005670">
    <property type="entry name" value="PstB-like"/>
</dbReference>
<dbReference type="SUPFAM" id="SSF52540">
    <property type="entry name" value="P-loop containing nucleoside triphosphate hydrolases"/>
    <property type="match status" value="1"/>
</dbReference>
<keyword evidence="3 5" id="KW-0067">ATP-binding</keyword>
<accession>A0A1W1W8T3</accession>
<dbReference type="GO" id="GO:0016020">
    <property type="term" value="C:membrane"/>
    <property type="evidence" value="ECO:0007669"/>
    <property type="project" value="InterPro"/>
</dbReference>
<dbReference type="PANTHER" id="PTHR43423">
    <property type="entry name" value="ABC TRANSPORTER I FAMILY MEMBER 17"/>
    <property type="match status" value="1"/>
</dbReference>
<proteinExistence type="predicted"/>
<evidence type="ECO:0000313" key="5">
    <source>
        <dbReference type="EMBL" id="SMC02708.1"/>
    </source>
</evidence>
<evidence type="ECO:0000313" key="6">
    <source>
        <dbReference type="Proteomes" id="UP000192660"/>
    </source>
</evidence>